<evidence type="ECO:0000256" key="6">
    <source>
        <dbReference type="ARBA" id="ARBA00023136"/>
    </source>
</evidence>
<dbReference type="InterPro" id="IPR035906">
    <property type="entry name" value="MetI-like_sf"/>
</dbReference>
<evidence type="ECO:0000313" key="9">
    <source>
        <dbReference type="EMBL" id="TMJ01826.1"/>
    </source>
</evidence>
<evidence type="ECO:0000259" key="8">
    <source>
        <dbReference type="PROSITE" id="PS50928"/>
    </source>
</evidence>
<feature type="transmembrane region" description="Helical" evidence="7">
    <location>
        <begin position="207"/>
        <end position="233"/>
    </location>
</feature>
<dbReference type="GO" id="GO:0055085">
    <property type="term" value="P:transmembrane transport"/>
    <property type="evidence" value="ECO:0007669"/>
    <property type="project" value="InterPro"/>
</dbReference>
<feature type="transmembrane region" description="Helical" evidence="7">
    <location>
        <begin position="239"/>
        <end position="261"/>
    </location>
</feature>
<evidence type="ECO:0000256" key="2">
    <source>
        <dbReference type="ARBA" id="ARBA00022448"/>
    </source>
</evidence>
<keyword evidence="4 7" id="KW-0812">Transmembrane</keyword>
<dbReference type="PANTHER" id="PTHR30193:SF42">
    <property type="entry name" value="ABC TRANSPORTER PERMEASE PROTEIN"/>
    <property type="match status" value="1"/>
</dbReference>
<dbReference type="GO" id="GO:0005886">
    <property type="term" value="C:plasma membrane"/>
    <property type="evidence" value="ECO:0007669"/>
    <property type="project" value="UniProtKB-SubCell"/>
</dbReference>
<sequence length="300" mass="33339">MNPTGLAARLARAKEAAVFVLPLLAFLLVLYGMLAWTFYTSFADWEGTAPNYTFAGLKWYRFMVGLDRFWVDLGNNLRWLILGVAPTVVLALFIAYLLEIGAIKGIEAYLRTLVLYPAAMSFVVTGTIWSWMYQPDRGVLNTLLRAVGLDALTSGYTTDPGTATYWLILIFVWQYLGLAVLILQASFRSVELQEMVESAMLDGASRLRILFAVLIPNIRGGILVVVSLLLIAALKVFDIVYVVTFGGPGYATDVLALFQFIATYQQHLVALGSGLAMVIFALAFIIIIPYTVYALQRWFE</sequence>
<reference evidence="9 10" key="1">
    <citation type="journal article" date="2019" name="Nat. Microbiol.">
        <title>Mediterranean grassland soil C-N compound turnover is dependent on rainfall and depth, and is mediated by genomically divergent microorganisms.</title>
        <authorList>
            <person name="Diamond S."/>
            <person name="Andeer P.F."/>
            <person name="Li Z."/>
            <person name="Crits-Christoph A."/>
            <person name="Burstein D."/>
            <person name="Anantharaman K."/>
            <person name="Lane K.R."/>
            <person name="Thomas B.C."/>
            <person name="Pan C."/>
            <person name="Northen T.R."/>
            <person name="Banfield J.F."/>
        </authorList>
    </citation>
    <scope>NUCLEOTIDE SEQUENCE [LARGE SCALE GENOMIC DNA]</scope>
    <source>
        <strain evidence="9">NP_4</strain>
    </source>
</reference>
<dbReference type="AlphaFoldDB" id="A0A537L1E4"/>
<evidence type="ECO:0000256" key="1">
    <source>
        <dbReference type="ARBA" id="ARBA00004651"/>
    </source>
</evidence>
<dbReference type="CDD" id="cd06261">
    <property type="entry name" value="TM_PBP2"/>
    <property type="match status" value="1"/>
</dbReference>
<dbReference type="InterPro" id="IPR000515">
    <property type="entry name" value="MetI-like"/>
</dbReference>
<dbReference type="PROSITE" id="PS50928">
    <property type="entry name" value="ABC_TM1"/>
    <property type="match status" value="1"/>
</dbReference>
<comment type="subcellular location">
    <subcellularLocation>
        <location evidence="1">Cell membrane</location>
        <topology evidence="1">Multi-pass membrane protein</topology>
    </subcellularLocation>
</comment>
<dbReference type="SUPFAM" id="SSF161098">
    <property type="entry name" value="MetI-like"/>
    <property type="match status" value="1"/>
</dbReference>
<feature type="transmembrane region" description="Helical" evidence="7">
    <location>
        <begin position="268"/>
        <end position="292"/>
    </location>
</feature>
<evidence type="ECO:0000256" key="3">
    <source>
        <dbReference type="ARBA" id="ARBA00022475"/>
    </source>
</evidence>
<dbReference type="InterPro" id="IPR051393">
    <property type="entry name" value="ABC_transporter_permease"/>
</dbReference>
<feature type="transmembrane region" description="Helical" evidence="7">
    <location>
        <begin position="16"/>
        <end position="39"/>
    </location>
</feature>
<dbReference type="Gene3D" id="1.10.3720.10">
    <property type="entry name" value="MetI-like"/>
    <property type="match status" value="1"/>
</dbReference>
<accession>A0A537L1E4</accession>
<protein>
    <submittedName>
        <fullName evidence="9">Sugar ABC transporter permease</fullName>
    </submittedName>
</protein>
<dbReference type="Proteomes" id="UP000319353">
    <property type="component" value="Unassembled WGS sequence"/>
</dbReference>
<proteinExistence type="predicted"/>
<dbReference type="PANTHER" id="PTHR30193">
    <property type="entry name" value="ABC TRANSPORTER PERMEASE PROTEIN"/>
    <property type="match status" value="1"/>
</dbReference>
<feature type="transmembrane region" description="Helical" evidence="7">
    <location>
        <begin position="110"/>
        <end position="132"/>
    </location>
</feature>
<feature type="domain" description="ABC transmembrane type-1" evidence="8">
    <location>
        <begin position="73"/>
        <end position="288"/>
    </location>
</feature>
<evidence type="ECO:0000256" key="5">
    <source>
        <dbReference type="ARBA" id="ARBA00022989"/>
    </source>
</evidence>
<feature type="transmembrane region" description="Helical" evidence="7">
    <location>
        <begin position="165"/>
        <end position="187"/>
    </location>
</feature>
<evidence type="ECO:0000256" key="7">
    <source>
        <dbReference type="SAM" id="Phobius"/>
    </source>
</evidence>
<organism evidence="9 10">
    <name type="scientific">Candidatus Segetimicrobium genomatis</name>
    <dbReference type="NCBI Taxonomy" id="2569760"/>
    <lineage>
        <taxon>Bacteria</taxon>
        <taxon>Bacillati</taxon>
        <taxon>Candidatus Sysuimicrobiota</taxon>
        <taxon>Candidatus Sysuimicrobiia</taxon>
        <taxon>Candidatus Sysuimicrobiales</taxon>
        <taxon>Candidatus Segetimicrobiaceae</taxon>
        <taxon>Candidatus Segetimicrobium</taxon>
    </lineage>
</organism>
<feature type="transmembrane region" description="Helical" evidence="7">
    <location>
        <begin position="77"/>
        <end position="98"/>
    </location>
</feature>
<evidence type="ECO:0000256" key="4">
    <source>
        <dbReference type="ARBA" id="ARBA00022692"/>
    </source>
</evidence>
<comment type="caution">
    <text evidence="9">The sequence shown here is derived from an EMBL/GenBank/DDBJ whole genome shotgun (WGS) entry which is preliminary data.</text>
</comment>
<keyword evidence="3" id="KW-1003">Cell membrane</keyword>
<keyword evidence="2" id="KW-0813">Transport</keyword>
<evidence type="ECO:0000313" key="10">
    <source>
        <dbReference type="Proteomes" id="UP000319353"/>
    </source>
</evidence>
<keyword evidence="5 7" id="KW-1133">Transmembrane helix</keyword>
<gene>
    <name evidence="9" type="ORF">E6H01_07465</name>
</gene>
<name>A0A537L1E4_9BACT</name>
<dbReference type="EMBL" id="VBAL01000091">
    <property type="protein sequence ID" value="TMJ01826.1"/>
    <property type="molecule type" value="Genomic_DNA"/>
</dbReference>
<keyword evidence="6 7" id="KW-0472">Membrane</keyword>